<reference evidence="2" key="2">
    <citation type="submission" date="2021-12" db="EMBL/GenBank/DDBJ databases">
        <title>Resequencing data analysis of finger millet.</title>
        <authorList>
            <person name="Hatakeyama M."/>
            <person name="Aluri S."/>
            <person name="Balachadran M.T."/>
            <person name="Sivarajan S.R."/>
            <person name="Poveda L."/>
            <person name="Shimizu-Inatsugi R."/>
            <person name="Schlapbach R."/>
            <person name="Sreeman S.M."/>
            <person name="Shimizu K.K."/>
        </authorList>
    </citation>
    <scope>NUCLEOTIDE SEQUENCE</scope>
</reference>
<accession>A0AAV5EML8</accession>
<keyword evidence="3" id="KW-1185">Reference proteome</keyword>
<organism evidence="2 3">
    <name type="scientific">Eleusine coracana subsp. coracana</name>
    <dbReference type="NCBI Taxonomy" id="191504"/>
    <lineage>
        <taxon>Eukaryota</taxon>
        <taxon>Viridiplantae</taxon>
        <taxon>Streptophyta</taxon>
        <taxon>Embryophyta</taxon>
        <taxon>Tracheophyta</taxon>
        <taxon>Spermatophyta</taxon>
        <taxon>Magnoliopsida</taxon>
        <taxon>Liliopsida</taxon>
        <taxon>Poales</taxon>
        <taxon>Poaceae</taxon>
        <taxon>PACMAD clade</taxon>
        <taxon>Chloridoideae</taxon>
        <taxon>Cynodonteae</taxon>
        <taxon>Eleusininae</taxon>
        <taxon>Eleusine</taxon>
    </lineage>
</organism>
<comment type="caution">
    <text evidence="2">The sequence shown here is derived from an EMBL/GenBank/DDBJ whole genome shotgun (WGS) entry which is preliminary data.</text>
</comment>
<evidence type="ECO:0000313" key="3">
    <source>
        <dbReference type="Proteomes" id="UP001054889"/>
    </source>
</evidence>
<reference evidence="2" key="1">
    <citation type="journal article" date="2018" name="DNA Res.">
        <title>Multiple hybrid de novo genome assembly of finger millet, an orphan allotetraploid crop.</title>
        <authorList>
            <person name="Hatakeyama M."/>
            <person name="Aluri S."/>
            <person name="Balachadran M.T."/>
            <person name="Sivarajan S.R."/>
            <person name="Patrignani A."/>
            <person name="Gruter S."/>
            <person name="Poveda L."/>
            <person name="Shimizu-Inatsugi R."/>
            <person name="Baeten J."/>
            <person name="Francoijs K.J."/>
            <person name="Nataraja K.N."/>
            <person name="Reddy Y.A.N."/>
            <person name="Phadnis S."/>
            <person name="Ravikumar R.L."/>
            <person name="Schlapbach R."/>
            <person name="Sreeman S.M."/>
            <person name="Shimizu K.K."/>
        </authorList>
    </citation>
    <scope>NUCLEOTIDE SEQUENCE</scope>
</reference>
<feature type="region of interest" description="Disordered" evidence="1">
    <location>
        <begin position="9"/>
        <end position="46"/>
    </location>
</feature>
<evidence type="ECO:0000256" key="1">
    <source>
        <dbReference type="SAM" id="MobiDB-lite"/>
    </source>
</evidence>
<dbReference type="PANTHER" id="PTHR34591:SF50">
    <property type="entry name" value="F-BOX DOMAIN-CONTAINING PROTEIN"/>
    <property type="match status" value="1"/>
</dbReference>
<dbReference type="Proteomes" id="UP001054889">
    <property type="component" value="Unassembled WGS sequence"/>
</dbReference>
<feature type="compositionally biased region" description="Gly residues" evidence="1">
    <location>
        <begin position="19"/>
        <end position="35"/>
    </location>
</feature>
<name>A0AAV5EML8_ELECO</name>
<gene>
    <name evidence="2" type="primary">gb11474</name>
    <name evidence="2" type="ORF">PR202_gb11474</name>
</gene>
<proteinExistence type="predicted"/>
<dbReference type="AlphaFoldDB" id="A0AAV5EML8"/>
<evidence type="ECO:0000313" key="2">
    <source>
        <dbReference type="EMBL" id="GJN23794.1"/>
    </source>
</evidence>
<sequence length="214" mass="23764">MWALGLIRQPRSIEDDGSPGPGGDGAFDRLVGGGATQRRARGRPPPPLAALSRGVRCVCKAWHDVVDARRLPRAELLPLSLGGIFINFNNYYISEFLARPSTTVAARLSISGKHDYLPDAGTKSWSKVLDHCNGLLLVVDYDVLDRRLEYVLNPATRWCVPLPPCPPPRLEINTMEDKYLVYDPTISPHYQVFSVTRLLYNESTTATNLILILP</sequence>
<dbReference type="EMBL" id="BQKI01000076">
    <property type="protein sequence ID" value="GJN23794.1"/>
    <property type="molecule type" value="Genomic_DNA"/>
</dbReference>
<protein>
    <recommendedName>
        <fullName evidence="4">F-box protein</fullName>
    </recommendedName>
</protein>
<evidence type="ECO:0008006" key="4">
    <source>
        <dbReference type="Google" id="ProtNLM"/>
    </source>
</evidence>
<dbReference type="PANTHER" id="PTHR34591">
    <property type="entry name" value="OS03G0653100 PROTEIN-RELATED"/>
    <property type="match status" value="1"/>
</dbReference>